<dbReference type="AlphaFoldDB" id="A0AAV8UTW3"/>
<dbReference type="InterPro" id="IPR013536">
    <property type="entry name" value="WLM_dom"/>
</dbReference>
<dbReference type="CDD" id="cd14291">
    <property type="entry name" value="UBA1_NUB1_like"/>
    <property type="match status" value="1"/>
</dbReference>
<feature type="compositionally biased region" description="Basic and acidic residues" evidence="1">
    <location>
        <begin position="86"/>
        <end position="98"/>
    </location>
</feature>
<name>A0AAV8UTW3_9RHOD</name>
<proteinExistence type="predicted"/>
<dbReference type="SMART" id="SM00165">
    <property type="entry name" value="UBA"/>
    <property type="match status" value="2"/>
</dbReference>
<evidence type="ECO:0000259" key="2">
    <source>
        <dbReference type="PROSITE" id="PS50030"/>
    </source>
</evidence>
<evidence type="ECO:0000313" key="5">
    <source>
        <dbReference type="EMBL" id="KAJ8905984.1"/>
    </source>
</evidence>
<feature type="region of interest" description="Disordered" evidence="1">
    <location>
        <begin position="252"/>
        <end position="360"/>
    </location>
</feature>
<dbReference type="PROSITE" id="PS50030">
    <property type="entry name" value="UBA"/>
    <property type="match status" value="2"/>
</dbReference>
<sequence length="509" mass="55903">MELRVRYGSGEFLLEGVDGGSLLSEVREGIERATGVIGRLQKIIWRGRVLEGDERSVLELGIPVGGAKLFLVGSKEEEVQTVESLKEDPTVRPLDGGRPRRRRFEAKPTKSVQQPSKYGFLRTETLSGLHDEPQAKALLERLASDGGVMAVMQKHRWTVGALKEMYPKGKVGVDPVCVLGLNVNKGAVIQIRLRTDDLRGFRTYYKLLEVMFHELSHNVHSDHDREFYDLMNQLQREAKELDWVQSTGRTIATGRRGSAPEFAPAPHNDFDPDYESEEPSALGGSSSVQRTLTARQAAVQAAEARMMAAKKSSPEAQGSQERQEEVTVATNSVPVPDKSPEQRPSQGPTAVDTTMDITPSPKETDMFDVVAKDQLSALEIDSSVRSPKAEVSEEEITGGSSEGLRLLEEMGFDTQQAEAALEHCENDTDRAVNWIISRRLYKETGPSETWSEDSTPVEQASDQPAPTQGAGVDDLTSMGFSTYSAERALQSCSGDLEAAVNWIVSRGLS</sequence>
<keyword evidence="6" id="KW-1185">Reference proteome</keyword>
<dbReference type="EMBL" id="JAMWBK010000004">
    <property type="protein sequence ID" value="KAJ8905984.1"/>
    <property type="molecule type" value="Genomic_DNA"/>
</dbReference>
<evidence type="ECO:0000259" key="3">
    <source>
        <dbReference type="PROSITE" id="PS50053"/>
    </source>
</evidence>
<dbReference type="Proteomes" id="UP001157974">
    <property type="component" value="Unassembled WGS sequence"/>
</dbReference>
<dbReference type="InterPro" id="IPR000626">
    <property type="entry name" value="Ubiquitin-like_dom"/>
</dbReference>
<dbReference type="Gene3D" id="1.10.8.10">
    <property type="entry name" value="DNA helicase RuvA subunit, C-terminal domain"/>
    <property type="match status" value="2"/>
</dbReference>
<dbReference type="Pfam" id="PF08325">
    <property type="entry name" value="WLM"/>
    <property type="match status" value="1"/>
</dbReference>
<dbReference type="SUPFAM" id="SSF54236">
    <property type="entry name" value="Ubiquitin-like"/>
    <property type="match status" value="1"/>
</dbReference>
<dbReference type="PROSITE" id="PS51397">
    <property type="entry name" value="WLM"/>
    <property type="match status" value="1"/>
</dbReference>
<evidence type="ECO:0000313" key="6">
    <source>
        <dbReference type="Proteomes" id="UP001157974"/>
    </source>
</evidence>
<feature type="compositionally biased region" description="Polar residues" evidence="1">
    <location>
        <begin position="283"/>
        <end position="293"/>
    </location>
</feature>
<dbReference type="InterPro" id="IPR009060">
    <property type="entry name" value="UBA-like_sf"/>
</dbReference>
<dbReference type="InterPro" id="IPR029071">
    <property type="entry name" value="Ubiquitin-like_domsf"/>
</dbReference>
<dbReference type="PROSITE" id="PS50053">
    <property type="entry name" value="UBIQUITIN_2"/>
    <property type="match status" value="1"/>
</dbReference>
<feature type="compositionally biased region" description="Low complexity" evidence="1">
    <location>
        <begin position="294"/>
        <end position="309"/>
    </location>
</feature>
<feature type="domain" description="UBA" evidence="2">
    <location>
        <begin position="460"/>
        <end position="506"/>
    </location>
</feature>
<reference evidence="5 6" key="1">
    <citation type="journal article" date="2023" name="Nat. Commun.">
        <title>Origin of minicircular mitochondrial genomes in red algae.</title>
        <authorList>
            <person name="Lee Y."/>
            <person name="Cho C.H."/>
            <person name="Lee Y.M."/>
            <person name="Park S.I."/>
            <person name="Yang J.H."/>
            <person name="West J.A."/>
            <person name="Bhattacharya D."/>
            <person name="Yoon H.S."/>
        </authorList>
    </citation>
    <scope>NUCLEOTIDE SEQUENCE [LARGE SCALE GENOMIC DNA]</scope>
    <source>
        <strain evidence="5 6">CCMP1338</strain>
        <tissue evidence="5">Whole cell</tissue>
    </source>
</reference>
<feature type="domain" description="WLM" evidence="4">
    <location>
        <begin position="111"/>
        <end position="307"/>
    </location>
</feature>
<dbReference type="SUPFAM" id="SSF46934">
    <property type="entry name" value="UBA-like"/>
    <property type="match status" value="2"/>
</dbReference>
<dbReference type="Pfam" id="PF00627">
    <property type="entry name" value="UBA"/>
    <property type="match status" value="2"/>
</dbReference>
<feature type="region of interest" description="Disordered" evidence="1">
    <location>
        <begin position="445"/>
        <end position="477"/>
    </location>
</feature>
<accession>A0AAV8UTW3</accession>
<feature type="compositionally biased region" description="Polar residues" evidence="1">
    <location>
        <begin position="446"/>
        <end position="466"/>
    </location>
</feature>
<gene>
    <name evidence="5" type="ORF">NDN08_002485</name>
</gene>
<feature type="region of interest" description="Disordered" evidence="1">
    <location>
        <begin position="86"/>
        <end position="109"/>
    </location>
</feature>
<dbReference type="Gene3D" id="3.10.20.90">
    <property type="entry name" value="Phosphatidylinositol 3-kinase Catalytic Subunit, Chain A, domain 1"/>
    <property type="match status" value="1"/>
</dbReference>
<dbReference type="PANTHER" id="PTHR47796">
    <property type="entry name" value="ZINC METALLOPROTEINASE-LIKE PROTEIN"/>
    <property type="match status" value="1"/>
</dbReference>
<feature type="domain" description="Ubiquitin-like" evidence="3">
    <location>
        <begin position="1"/>
        <end position="62"/>
    </location>
</feature>
<evidence type="ECO:0000256" key="1">
    <source>
        <dbReference type="SAM" id="MobiDB-lite"/>
    </source>
</evidence>
<organism evidence="5 6">
    <name type="scientific">Rhodosorus marinus</name>
    <dbReference type="NCBI Taxonomy" id="101924"/>
    <lineage>
        <taxon>Eukaryota</taxon>
        <taxon>Rhodophyta</taxon>
        <taxon>Stylonematophyceae</taxon>
        <taxon>Stylonematales</taxon>
        <taxon>Stylonemataceae</taxon>
        <taxon>Rhodosorus</taxon>
    </lineage>
</organism>
<dbReference type="PANTHER" id="PTHR47796:SF1">
    <property type="entry name" value="OS08G0500800 PROTEIN"/>
    <property type="match status" value="1"/>
</dbReference>
<comment type="caution">
    <text evidence="5">The sequence shown here is derived from an EMBL/GenBank/DDBJ whole genome shotgun (WGS) entry which is preliminary data.</text>
</comment>
<dbReference type="InterPro" id="IPR015940">
    <property type="entry name" value="UBA"/>
</dbReference>
<protein>
    <submittedName>
        <fullName evidence="5">Uncharacterized protein</fullName>
    </submittedName>
</protein>
<feature type="domain" description="UBA" evidence="2">
    <location>
        <begin position="390"/>
        <end position="438"/>
    </location>
</feature>
<feature type="compositionally biased region" description="Polar residues" evidence="1">
    <location>
        <begin position="342"/>
        <end position="357"/>
    </location>
</feature>
<evidence type="ECO:0000259" key="4">
    <source>
        <dbReference type="PROSITE" id="PS51397"/>
    </source>
</evidence>